<name>A0A162FCM6_9BACI</name>
<dbReference type="InterPro" id="IPR012334">
    <property type="entry name" value="Pectin_lyas_fold"/>
</dbReference>
<protein>
    <recommendedName>
        <fullName evidence="7">Glycoside hydrolase</fullName>
    </recommendedName>
</protein>
<comment type="similarity">
    <text evidence="1 4">Belongs to the glycosyl hydrolase 28 family.</text>
</comment>
<proteinExistence type="inferred from homology"/>
<accession>A0A162FCM6</accession>
<dbReference type="SUPFAM" id="SSF51126">
    <property type="entry name" value="Pectin lyase-like"/>
    <property type="match status" value="1"/>
</dbReference>
<evidence type="ECO:0008006" key="7">
    <source>
        <dbReference type="Google" id="ProtNLM"/>
    </source>
</evidence>
<gene>
    <name evidence="5" type="ORF">AZF04_02900</name>
</gene>
<organism evidence="5 6">
    <name type="scientific">Alkalihalobacillus trypoxylicola</name>
    <dbReference type="NCBI Taxonomy" id="519424"/>
    <lineage>
        <taxon>Bacteria</taxon>
        <taxon>Bacillati</taxon>
        <taxon>Bacillota</taxon>
        <taxon>Bacilli</taxon>
        <taxon>Bacillales</taxon>
        <taxon>Bacillaceae</taxon>
        <taxon>Alkalihalobacillus</taxon>
    </lineage>
</organism>
<dbReference type="InterPro" id="IPR000743">
    <property type="entry name" value="Glyco_hydro_28"/>
</dbReference>
<dbReference type="STRING" id="519424.AZF04_02900"/>
<dbReference type="AlphaFoldDB" id="A0A162FCM6"/>
<evidence type="ECO:0000313" key="5">
    <source>
        <dbReference type="EMBL" id="KYG35300.1"/>
    </source>
</evidence>
<comment type="caution">
    <text evidence="5">The sequence shown here is derived from an EMBL/GenBank/DDBJ whole genome shotgun (WGS) entry which is preliminary data.</text>
</comment>
<dbReference type="RefSeq" id="WP_061947460.1">
    <property type="nucleotide sequence ID" value="NZ_LTAO01000001.1"/>
</dbReference>
<evidence type="ECO:0000256" key="1">
    <source>
        <dbReference type="ARBA" id="ARBA00008834"/>
    </source>
</evidence>
<dbReference type="PROSITE" id="PS00502">
    <property type="entry name" value="POLYGALACTURONASE"/>
    <property type="match status" value="1"/>
</dbReference>
<keyword evidence="6" id="KW-1185">Reference proteome</keyword>
<dbReference type="InterPro" id="IPR011050">
    <property type="entry name" value="Pectin_lyase_fold/virulence"/>
</dbReference>
<dbReference type="Proteomes" id="UP000075806">
    <property type="component" value="Unassembled WGS sequence"/>
</dbReference>
<dbReference type="InterPro" id="IPR006626">
    <property type="entry name" value="PbH1"/>
</dbReference>
<dbReference type="InterPro" id="IPR051801">
    <property type="entry name" value="GH28_Enzymes"/>
</dbReference>
<evidence type="ECO:0000313" key="6">
    <source>
        <dbReference type="Proteomes" id="UP000075806"/>
    </source>
</evidence>
<evidence type="ECO:0000256" key="2">
    <source>
        <dbReference type="ARBA" id="ARBA00022801"/>
    </source>
</evidence>
<dbReference type="PANTHER" id="PTHR31339">
    <property type="entry name" value="PECTIN LYASE-RELATED"/>
    <property type="match status" value="1"/>
</dbReference>
<sequence>MNVQLDSIELPNIPEQDFNIIDEGAKYGDVFNNQKSIQDTINKCAQHGGGRVLIPAGIWVTGPLQLRSKVNLHLEKGATLLFHSHFEQYPLISSSFEGEPTIRCQSPIDGENLEDISITGAGVIDGGGEAWRPVKKFKMTEKQWVNLIGKGGVIAKNSNQEEVWWPSEAAYKGSKIIEQLKATKQDVESYQEIREFLRPNLISLRKCKRILLDGPTFQQSPAWNIHPWFCENVTVRNVHVKNPWYSQNGDGIDIESCKNVLVEHSIFDVGDDAICIKSGKNEIGRRLNTPSENIWIQHCKVFHGHGGFVVGSEMSGGVKNVSISHCQFYGTDTGLRFKSSRERGGLVENLHIANITMVNIQKEAIVFQMDYEQEGQAAKEYKVTEKTPTFREIEFKNIVCHHAGYSLMMKGLKENRLEGIRFEQLNVKAKKGVLLSNCKDIEFINCSFETDETQKNWLISNCDLVQTTNVLLNNQFI</sequence>
<reference evidence="5" key="1">
    <citation type="submission" date="2016-02" db="EMBL/GenBank/DDBJ databases">
        <title>Genome sequence of Bacillus trypoxylicola KCTC 13244(T).</title>
        <authorList>
            <person name="Jeong H."/>
            <person name="Park S.-H."/>
            <person name="Choi S.-K."/>
        </authorList>
    </citation>
    <scope>NUCLEOTIDE SEQUENCE [LARGE SCALE GENOMIC DNA]</scope>
    <source>
        <strain evidence="5">KCTC 13244</strain>
    </source>
</reference>
<dbReference type="Gene3D" id="2.160.20.10">
    <property type="entry name" value="Single-stranded right-handed beta-helix, Pectin lyase-like"/>
    <property type="match status" value="1"/>
</dbReference>
<dbReference type="GO" id="GO:0004650">
    <property type="term" value="F:polygalacturonase activity"/>
    <property type="evidence" value="ECO:0007669"/>
    <property type="project" value="InterPro"/>
</dbReference>
<dbReference type="GO" id="GO:0005975">
    <property type="term" value="P:carbohydrate metabolic process"/>
    <property type="evidence" value="ECO:0007669"/>
    <property type="project" value="InterPro"/>
</dbReference>
<evidence type="ECO:0000256" key="3">
    <source>
        <dbReference type="ARBA" id="ARBA00023295"/>
    </source>
</evidence>
<evidence type="ECO:0000256" key="4">
    <source>
        <dbReference type="RuleBase" id="RU361169"/>
    </source>
</evidence>
<keyword evidence="3 4" id="KW-0326">Glycosidase</keyword>
<dbReference type="PANTHER" id="PTHR31339:SF9">
    <property type="entry name" value="PLASMIN AND FIBRONECTIN-BINDING PROTEIN A"/>
    <property type="match status" value="1"/>
</dbReference>
<dbReference type="OrthoDB" id="9795222at2"/>
<dbReference type="Pfam" id="PF00295">
    <property type="entry name" value="Glyco_hydro_28"/>
    <property type="match status" value="1"/>
</dbReference>
<dbReference type="EMBL" id="LTAO01000001">
    <property type="protein sequence ID" value="KYG35300.1"/>
    <property type="molecule type" value="Genomic_DNA"/>
</dbReference>
<keyword evidence="2 4" id="KW-0378">Hydrolase</keyword>
<dbReference type="SMART" id="SM00710">
    <property type="entry name" value="PbH1"/>
    <property type="match status" value="5"/>
</dbReference>